<dbReference type="EMBL" id="JAVRAD010000014">
    <property type="protein sequence ID" value="MDX8332096.1"/>
    <property type="molecule type" value="Genomic_DNA"/>
</dbReference>
<dbReference type="Proteomes" id="UP001277561">
    <property type="component" value="Unassembled WGS sequence"/>
</dbReference>
<gene>
    <name evidence="1" type="ORF">RMS29_23050</name>
</gene>
<reference evidence="1" key="1">
    <citation type="journal article" date="2023" name="Phytobiomes J">
        <title>Deciphering the key players within the bacterial microbiota associated with aerial crown gall tumors on rhododendron: Insights into the gallobiome.</title>
        <authorList>
            <person name="Kuzmanovic N."/>
            <person name="Nesme J."/>
            <person name="Wolf J."/>
            <person name="Neumann-Schaal M."/>
            <person name="Petersen J."/>
            <person name="Fernandez-Gnecco G."/>
            <person name="Sproeer C."/>
            <person name="Bunk B."/>
            <person name="Overmann J."/>
            <person name="Sorensen S.J."/>
            <person name="Idczak E."/>
            <person name="Smalla K."/>
        </authorList>
    </citation>
    <scope>NUCLEOTIDE SEQUENCE [LARGE SCALE GENOMIC DNA]</scope>
    <source>
        <strain evidence="1">Rho-14.1</strain>
    </source>
</reference>
<keyword evidence="2" id="KW-1185">Reference proteome</keyword>
<proteinExistence type="predicted"/>
<organism evidence="1 2">
    <name type="scientific">Agrobacterium rosae</name>
    <dbReference type="NCBI Taxonomy" id="1972867"/>
    <lineage>
        <taxon>Bacteria</taxon>
        <taxon>Pseudomonadati</taxon>
        <taxon>Pseudomonadota</taxon>
        <taxon>Alphaproteobacteria</taxon>
        <taxon>Hyphomicrobiales</taxon>
        <taxon>Rhizobiaceae</taxon>
        <taxon>Rhizobium/Agrobacterium group</taxon>
        <taxon>Agrobacterium</taxon>
    </lineage>
</organism>
<dbReference type="RefSeq" id="WP_234689410.1">
    <property type="nucleotide sequence ID" value="NZ_CP192769.1"/>
</dbReference>
<name>A0ABU4W3L7_9HYPH</name>
<evidence type="ECO:0000313" key="2">
    <source>
        <dbReference type="Proteomes" id="UP001277561"/>
    </source>
</evidence>
<sequence>MSDTTQSRSLQISPNHTVAFWRGLELNLNNPKQEDASVIQAQSAERPPFHVSHFRDNITVNLTVTSLLTSFVRDYDFDVTIGLTEFHCDSPGKVLVGGVVYIPTSGILGRDWKEDLLKSVWMSPVS</sequence>
<evidence type="ECO:0000313" key="1">
    <source>
        <dbReference type="EMBL" id="MDX8332096.1"/>
    </source>
</evidence>
<accession>A0ABU4W3L7</accession>
<comment type="caution">
    <text evidence="1">The sequence shown here is derived from an EMBL/GenBank/DDBJ whole genome shotgun (WGS) entry which is preliminary data.</text>
</comment>
<protein>
    <submittedName>
        <fullName evidence="1">Uncharacterized protein</fullName>
    </submittedName>
</protein>